<evidence type="ECO:0000313" key="3">
    <source>
        <dbReference type="Proteomes" id="UP001642409"/>
    </source>
</evidence>
<dbReference type="PROSITE" id="PS51257">
    <property type="entry name" value="PROKAR_LIPOPROTEIN"/>
    <property type="match status" value="1"/>
</dbReference>
<gene>
    <name evidence="2" type="ORF">HINF_LOCUS25904</name>
    <name evidence="1" type="ORF">HINF_LOCUS27934</name>
</gene>
<name>A0AA86PIQ0_9EUKA</name>
<evidence type="ECO:0000313" key="2">
    <source>
        <dbReference type="EMBL" id="CAL6017264.1"/>
    </source>
</evidence>
<reference evidence="2 3" key="2">
    <citation type="submission" date="2024-07" db="EMBL/GenBank/DDBJ databases">
        <authorList>
            <person name="Akdeniz Z."/>
        </authorList>
    </citation>
    <scope>NUCLEOTIDE SEQUENCE [LARGE SCALE GENOMIC DNA]</scope>
</reference>
<protein>
    <submittedName>
        <fullName evidence="2">Hypothetical_protein</fullName>
    </submittedName>
</protein>
<dbReference type="Proteomes" id="UP001642409">
    <property type="component" value="Unassembled WGS sequence"/>
</dbReference>
<organism evidence="1">
    <name type="scientific">Hexamita inflata</name>
    <dbReference type="NCBI Taxonomy" id="28002"/>
    <lineage>
        <taxon>Eukaryota</taxon>
        <taxon>Metamonada</taxon>
        <taxon>Diplomonadida</taxon>
        <taxon>Hexamitidae</taxon>
        <taxon>Hexamitinae</taxon>
        <taxon>Hexamita</taxon>
    </lineage>
</organism>
<evidence type="ECO:0000313" key="1">
    <source>
        <dbReference type="EMBL" id="CAI9940289.1"/>
    </source>
</evidence>
<reference evidence="1" key="1">
    <citation type="submission" date="2023-06" db="EMBL/GenBank/DDBJ databases">
        <authorList>
            <person name="Kurt Z."/>
        </authorList>
    </citation>
    <scope>NUCLEOTIDE SEQUENCE</scope>
</reference>
<comment type="caution">
    <text evidence="1">The sequence shown here is derived from an EMBL/GenBank/DDBJ whole genome shotgun (WGS) entry which is preliminary data.</text>
</comment>
<proteinExistence type="predicted"/>
<sequence length="115" mass="12400">MRLTLKTIESMLQQSGQFKQSHSSQTGTASFSTSCSISSCLGSSWLPSWSQVSLKVSDSSSFSAFSSGTQSGSAPLITYSSPSLMATYEPSFLFLKVMPSEVVRSFILPFCSQQI</sequence>
<keyword evidence="3" id="KW-1185">Reference proteome</keyword>
<accession>A0AA86PIQ0</accession>
<dbReference type="EMBL" id="CAXDID020000078">
    <property type="protein sequence ID" value="CAL6017264.1"/>
    <property type="molecule type" value="Genomic_DNA"/>
</dbReference>
<dbReference type="EMBL" id="CATOUU010000675">
    <property type="protein sequence ID" value="CAI9940289.1"/>
    <property type="molecule type" value="Genomic_DNA"/>
</dbReference>
<dbReference type="AlphaFoldDB" id="A0AA86PIQ0"/>